<keyword evidence="3" id="KW-1185">Reference proteome</keyword>
<proteinExistence type="predicted"/>
<evidence type="ECO:0000313" key="2">
    <source>
        <dbReference type="EMBL" id="GER53247.1"/>
    </source>
</evidence>
<dbReference type="Proteomes" id="UP000325081">
    <property type="component" value="Unassembled WGS sequence"/>
</dbReference>
<keyword evidence="1" id="KW-0812">Transmembrane</keyword>
<evidence type="ECO:0000256" key="1">
    <source>
        <dbReference type="SAM" id="Phobius"/>
    </source>
</evidence>
<keyword evidence="1" id="KW-0472">Membrane</keyword>
<feature type="transmembrane region" description="Helical" evidence="1">
    <location>
        <begin position="12"/>
        <end position="33"/>
    </location>
</feature>
<accession>A0A5A7R9J9</accession>
<keyword evidence="1" id="KW-1133">Transmembrane helix</keyword>
<protein>
    <submittedName>
        <fullName evidence="2">Uncharacterized protein</fullName>
    </submittedName>
</protein>
<dbReference type="Pfam" id="PF04646">
    <property type="entry name" value="DUF604"/>
    <property type="match status" value="2"/>
</dbReference>
<dbReference type="OrthoDB" id="421979at2759"/>
<dbReference type="Gene3D" id="3.90.550.50">
    <property type="match status" value="1"/>
</dbReference>
<name>A0A5A7R9J9_STRAF</name>
<reference evidence="3" key="1">
    <citation type="journal article" date="2019" name="Curr. Biol.">
        <title>Genome Sequence of Striga asiatica Provides Insight into the Evolution of Plant Parasitism.</title>
        <authorList>
            <person name="Yoshida S."/>
            <person name="Kim S."/>
            <person name="Wafula E.K."/>
            <person name="Tanskanen J."/>
            <person name="Kim Y.M."/>
            <person name="Honaas L."/>
            <person name="Yang Z."/>
            <person name="Spallek T."/>
            <person name="Conn C.E."/>
            <person name="Ichihashi Y."/>
            <person name="Cheong K."/>
            <person name="Cui S."/>
            <person name="Der J.P."/>
            <person name="Gundlach H."/>
            <person name="Jiao Y."/>
            <person name="Hori C."/>
            <person name="Ishida J.K."/>
            <person name="Kasahara H."/>
            <person name="Kiba T."/>
            <person name="Kim M.S."/>
            <person name="Koo N."/>
            <person name="Laohavisit A."/>
            <person name="Lee Y.H."/>
            <person name="Lumba S."/>
            <person name="McCourt P."/>
            <person name="Mortimer J.C."/>
            <person name="Mutuku J.M."/>
            <person name="Nomura T."/>
            <person name="Sasaki-Sekimoto Y."/>
            <person name="Seto Y."/>
            <person name="Wang Y."/>
            <person name="Wakatake T."/>
            <person name="Sakakibara H."/>
            <person name="Demura T."/>
            <person name="Yamaguchi S."/>
            <person name="Yoneyama K."/>
            <person name="Manabe R.I."/>
            <person name="Nelson D.C."/>
            <person name="Schulman A.H."/>
            <person name="Timko M.P."/>
            <person name="dePamphilis C.W."/>
            <person name="Choi D."/>
            <person name="Shirasu K."/>
        </authorList>
    </citation>
    <scope>NUCLEOTIDE SEQUENCE [LARGE SCALE GENOMIC DNA]</scope>
    <source>
        <strain evidence="3">cv. UVA1</strain>
    </source>
</reference>
<evidence type="ECO:0000313" key="3">
    <source>
        <dbReference type="Proteomes" id="UP000325081"/>
    </source>
</evidence>
<dbReference type="EMBL" id="BKCP01010515">
    <property type="protein sequence ID" value="GER53247.1"/>
    <property type="molecule type" value="Genomic_DNA"/>
</dbReference>
<dbReference type="PANTHER" id="PTHR10811">
    <property type="entry name" value="FRINGE-RELATED"/>
    <property type="match status" value="1"/>
</dbReference>
<comment type="caution">
    <text evidence="2">The sequence shown here is derived from an EMBL/GenBank/DDBJ whole genome shotgun (WGS) entry which is preliminary data.</text>
</comment>
<dbReference type="InterPro" id="IPR006740">
    <property type="entry name" value="DUF604"/>
</dbReference>
<organism evidence="2 3">
    <name type="scientific">Striga asiatica</name>
    <name type="common">Asiatic witchweed</name>
    <name type="synonym">Buchnera asiatica</name>
    <dbReference type="NCBI Taxonomy" id="4170"/>
    <lineage>
        <taxon>Eukaryota</taxon>
        <taxon>Viridiplantae</taxon>
        <taxon>Streptophyta</taxon>
        <taxon>Embryophyta</taxon>
        <taxon>Tracheophyta</taxon>
        <taxon>Spermatophyta</taxon>
        <taxon>Magnoliopsida</taxon>
        <taxon>eudicotyledons</taxon>
        <taxon>Gunneridae</taxon>
        <taxon>Pentapetalae</taxon>
        <taxon>asterids</taxon>
        <taxon>lamiids</taxon>
        <taxon>Lamiales</taxon>
        <taxon>Orobanchaceae</taxon>
        <taxon>Buchnereae</taxon>
        <taxon>Striga</taxon>
    </lineage>
</organism>
<gene>
    <name evidence="2" type="ORF">STAS_30754</name>
</gene>
<sequence length="414" mass="47256">MQILQVVPLKPNSLMLFTLLSCLLCITSLYIIFPNPTLTTTRPSHAESPSPPPETSLDHLVFGIASNDKSWPNRKSYVRLWWRPHLTRGCAFLETNATSTDHSNELPPVCVSGDTSRFRYTFRNGLRSAVRVARIVAETVALNHPNVRWFVFGDDDTVFFPENLARTLSKYNHELWYYVGSNSESFTQNKAFSFEMAFGGAGFALSYPLAKVLAKVFDSCLERYPHLYGSDGRVQACVAELGPIFPNTTHLRALEHLFRAVKVDSQRVVQQTVCYDRWFSWTISVSWGYAVQIFPRHVSLPDALRTQETYVPWRRGGLNHLYNVDTLGYHTDPCRRPVVFYMHNVSSSREDGAITSVYRMVGSENCTVDRASPRKLEELQAPRRHCCDVLRSKTETVLEIAIRECGDEELIYMH</sequence>
<dbReference type="AlphaFoldDB" id="A0A5A7R9J9"/>